<dbReference type="AlphaFoldDB" id="A0A2A2AXD8"/>
<dbReference type="Pfam" id="PF03466">
    <property type="entry name" value="LysR_substrate"/>
    <property type="match status" value="1"/>
</dbReference>
<name>A0A2A2AXD8_9BURK</name>
<evidence type="ECO:0000259" key="1">
    <source>
        <dbReference type="Pfam" id="PF03466"/>
    </source>
</evidence>
<feature type="domain" description="LysR substrate-binding" evidence="1">
    <location>
        <begin position="20"/>
        <end position="129"/>
    </location>
</feature>
<comment type="caution">
    <text evidence="2">The sequence shown here is derived from an EMBL/GenBank/DDBJ whole genome shotgun (WGS) entry which is preliminary data.</text>
</comment>
<accession>A0A2A2AXD8</accession>
<sequence>MPLAGHGCRRNSARRSAWIAAAALLHAQWQALTLSTPNALSRWAAAALGDMPVALACNDFELIQQSIALGLGIGLLPADCVNADDGLVPVALHAPTPEVHESPLHLVMHEDVRRSPSVRAVADFLVQALAQGEEN</sequence>
<organism evidence="2 3">
    <name type="scientific">Vandammella animalimorsus</name>
    <dbReference type="NCBI Taxonomy" id="2029117"/>
    <lineage>
        <taxon>Bacteria</taxon>
        <taxon>Pseudomonadati</taxon>
        <taxon>Pseudomonadota</taxon>
        <taxon>Betaproteobacteria</taxon>
        <taxon>Burkholderiales</taxon>
        <taxon>Comamonadaceae</taxon>
        <taxon>Vandammella</taxon>
    </lineage>
</organism>
<protein>
    <recommendedName>
        <fullName evidence="1">LysR substrate-binding domain-containing protein</fullName>
    </recommendedName>
</protein>
<evidence type="ECO:0000313" key="3">
    <source>
        <dbReference type="Proteomes" id="UP000218439"/>
    </source>
</evidence>
<dbReference type="SUPFAM" id="SSF53850">
    <property type="entry name" value="Periplasmic binding protein-like II"/>
    <property type="match status" value="1"/>
</dbReference>
<dbReference type="RefSeq" id="WP_095552206.1">
    <property type="nucleotide sequence ID" value="NZ_NSJE01000014.1"/>
</dbReference>
<dbReference type="Gene3D" id="3.40.190.290">
    <property type="match status" value="1"/>
</dbReference>
<dbReference type="EMBL" id="NSJE01000014">
    <property type="protein sequence ID" value="PAT42401.1"/>
    <property type="molecule type" value="Genomic_DNA"/>
</dbReference>
<dbReference type="Proteomes" id="UP000218439">
    <property type="component" value="Unassembled WGS sequence"/>
</dbReference>
<proteinExistence type="predicted"/>
<reference evidence="2 3" key="1">
    <citation type="submission" date="2017-08" db="EMBL/GenBank/DDBJ databases">
        <title>WGS of Clinical strains of the CDC Group NO-1 linked to zoonotic infections in humans.</title>
        <authorList>
            <person name="Bernier A.-M."/>
            <person name="Bernard K."/>
        </authorList>
    </citation>
    <scope>NUCLEOTIDE SEQUENCE [LARGE SCALE GENOMIC DNA]</scope>
    <source>
        <strain evidence="2 3">NML120219</strain>
    </source>
</reference>
<dbReference type="InterPro" id="IPR005119">
    <property type="entry name" value="LysR_subst-bd"/>
</dbReference>
<gene>
    <name evidence="2" type="ORF">CK621_09505</name>
</gene>
<evidence type="ECO:0000313" key="2">
    <source>
        <dbReference type="EMBL" id="PAT42401.1"/>
    </source>
</evidence>